<dbReference type="PROSITE" id="PS51464">
    <property type="entry name" value="SIS"/>
    <property type="match status" value="2"/>
</dbReference>
<gene>
    <name evidence="3" type="ORF">UFOPK2243_01013</name>
</gene>
<dbReference type="Gene3D" id="3.40.50.10490">
    <property type="entry name" value="Glucose-6-phosphate isomerase like protein, domain 1"/>
    <property type="match status" value="2"/>
</dbReference>
<dbReference type="InterPro" id="IPR035466">
    <property type="entry name" value="GlmS/AgaS_SIS"/>
</dbReference>
<dbReference type="CDD" id="cd05009">
    <property type="entry name" value="SIS_GlmS_GlmD_2"/>
    <property type="match status" value="1"/>
</dbReference>
<dbReference type="InterPro" id="IPR046348">
    <property type="entry name" value="SIS_dom_sf"/>
</dbReference>
<dbReference type="EMBL" id="CAEZWL010000035">
    <property type="protein sequence ID" value="CAB4659274.1"/>
    <property type="molecule type" value="Genomic_DNA"/>
</dbReference>
<evidence type="ECO:0000313" key="3">
    <source>
        <dbReference type="EMBL" id="CAB4659274.1"/>
    </source>
</evidence>
<dbReference type="Pfam" id="PF01380">
    <property type="entry name" value="SIS"/>
    <property type="match status" value="2"/>
</dbReference>
<dbReference type="GO" id="GO:1901135">
    <property type="term" value="P:carbohydrate derivative metabolic process"/>
    <property type="evidence" value="ECO:0007669"/>
    <property type="project" value="InterPro"/>
</dbReference>
<dbReference type="InterPro" id="IPR001347">
    <property type="entry name" value="SIS_dom"/>
</dbReference>
<dbReference type="GO" id="GO:0097367">
    <property type="term" value="F:carbohydrate derivative binding"/>
    <property type="evidence" value="ECO:0007669"/>
    <property type="project" value="InterPro"/>
</dbReference>
<dbReference type="SUPFAM" id="SSF53697">
    <property type="entry name" value="SIS domain"/>
    <property type="match status" value="1"/>
</dbReference>
<organism evidence="3">
    <name type="scientific">freshwater metagenome</name>
    <dbReference type="NCBI Taxonomy" id="449393"/>
    <lineage>
        <taxon>unclassified sequences</taxon>
        <taxon>metagenomes</taxon>
        <taxon>ecological metagenomes</taxon>
    </lineage>
</organism>
<evidence type="ECO:0000256" key="1">
    <source>
        <dbReference type="ARBA" id="ARBA00022737"/>
    </source>
</evidence>
<accession>A0A6J6LF90</accession>
<name>A0A6J6LF90_9ZZZZ</name>
<evidence type="ECO:0000259" key="2">
    <source>
        <dbReference type="PROSITE" id="PS51464"/>
    </source>
</evidence>
<protein>
    <submittedName>
        <fullName evidence="3">Unannotated protein</fullName>
    </submittedName>
</protein>
<feature type="domain" description="SIS" evidence="2">
    <location>
        <begin position="199"/>
        <end position="338"/>
    </location>
</feature>
<feature type="domain" description="SIS" evidence="2">
    <location>
        <begin position="37"/>
        <end position="184"/>
    </location>
</feature>
<dbReference type="CDD" id="cd05008">
    <property type="entry name" value="SIS_GlmS_GlmD_1"/>
    <property type="match status" value="1"/>
</dbReference>
<dbReference type="PANTHER" id="PTHR10937:SF8">
    <property type="entry name" value="AMINOTRANSFERASE-RELATED"/>
    <property type="match status" value="1"/>
</dbReference>
<proteinExistence type="predicted"/>
<dbReference type="AlphaFoldDB" id="A0A6J6LF90"/>
<reference evidence="3" key="1">
    <citation type="submission" date="2020-05" db="EMBL/GenBank/DDBJ databases">
        <authorList>
            <person name="Chiriac C."/>
            <person name="Salcher M."/>
            <person name="Ghai R."/>
            <person name="Kavagutti S V."/>
        </authorList>
    </citation>
    <scope>NUCLEOTIDE SEQUENCE</scope>
</reference>
<dbReference type="PANTHER" id="PTHR10937">
    <property type="entry name" value="GLUCOSAMINE--FRUCTOSE-6-PHOSPHATE AMINOTRANSFERASE, ISOMERIZING"/>
    <property type="match status" value="1"/>
</dbReference>
<sequence>MSTLANRASETTMYREIHEFPRIIDSALSNLSQIQEIAEILKEKDFSTVQVLGRGTSGNASLFLKYLIEVKLGVLVADASPSTTSIYNSPIAMRNNLLIGMSQSGKSTDLVEFARTAIQSGAFFIAMTNDAQSPLAQLADHHIDLGVGPELAVAATKSYSSELLHAQLLVDAMSGEITPDGLAKESARVIDDALGRIIAATDLHVATDIVVLGRGYSLANALELSLKIKETSLVNVPANSTAEYLHGPIAALKEGSSVIFLSPTGQDYEVIAPTVERVRGITSKIYWIGSSEHCAPGEIFLGGSSINHESYSAVLDSTVLQLVANHCAVAKGLNPDAPQGLNKVTLTR</sequence>
<keyword evidence="1" id="KW-0677">Repeat</keyword>
<dbReference type="InterPro" id="IPR035490">
    <property type="entry name" value="GlmS/FrlB_SIS"/>
</dbReference>